<reference evidence="11 12" key="1">
    <citation type="submission" date="2024-09" db="EMBL/GenBank/DDBJ databases">
        <title>Chromosome-scale assembly of Riccia fluitans.</title>
        <authorList>
            <person name="Paukszto L."/>
            <person name="Sawicki J."/>
            <person name="Karawczyk K."/>
            <person name="Piernik-Szablinska J."/>
            <person name="Szczecinska M."/>
            <person name="Mazdziarz M."/>
        </authorList>
    </citation>
    <scope>NUCLEOTIDE SEQUENCE [LARGE SCALE GENOMIC DNA]</scope>
    <source>
        <strain evidence="11">Rf_01</strain>
        <tissue evidence="11">Aerial parts of the thallus</tissue>
    </source>
</reference>
<evidence type="ECO:0000256" key="2">
    <source>
        <dbReference type="ARBA" id="ARBA00014259"/>
    </source>
</evidence>
<comment type="caution">
    <text evidence="11">The sequence shown here is derived from an EMBL/GenBank/DDBJ whole genome shotgun (WGS) entry which is preliminary data.</text>
</comment>
<keyword evidence="5 9" id="KW-0040">ANK repeat</keyword>
<dbReference type="AlphaFoldDB" id="A0ABD1Z6S9"/>
<evidence type="ECO:0000256" key="3">
    <source>
        <dbReference type="ARBA" id="ARBA00022553"/>
    </source>
</evidence>
<accession>A0ABD1Z6S9</accession>
<dbReference type="PANTHER" id="PTHR15263:SF1">
    <property type="entry name" value="NF-KAPPA-B INHIBITOR-LIKE PROTEIN 1"/>
    <property type="match status" value="1"/>
</dbReference>
<evidence type="ECO:0000256" key="7">
    <source>
        <dbReference type="ARBA" id="ARBA00030621"/>
    </source>
</evidence>
<evidence type="ECO:0000313" key="11">
    <source>
        <dbReference type="EMBL" id="KAL2643119.1"/>
    </source>
</evidence>
<dbReference type="Pfam" id="PF12796">
    <property type="entry name" value="Ank_2"/>
    <property type="match status" value="1"/>
</dbReference>
<proteinExistence type="predicted"/>
<feature type="compositionally biased region" description="Basic and acidic residues" evidence="10">
    <location>
        <begin position="182"/>
        <end position="191"/>
    </location>
</feature>
<dbReference type="PROSITE" id="PS50088">
    <property type="entry name" value="ANK_REPEAT"/>
    <property type="match status" value="2"/>
</dbReference>
<dbReference type="InterPro" id="IPR038753">
    <property type="entry name" value="NFKBIL1"/>
</dbReference>
<keyword evidence="3" id="KW-0597">Phosphoprotein</keyword>
<evidence type="ECO:0000256" key="1">
    <source>
        <dbReference type="ARBA" id="ARBA00004123"/>
    </source>
</evidence>
<comment type="subcellular location">
    <subcellularLocation>
        <location evidence="1">Nucleus</location>
    </subcellularLocation>
</comment>
<evidence type="ECO:0000256" key="6">
    <source>
        <dbReference type="ARBA" id="ARBA00023242"/>
    </source>
</evidence>
<evidence type="ECO:0000256" key="4">
    <source>
        <dbReference type="ARBA" id="ARBA00022737"/>
    </source>
</evidence>
<sequence length="570" mass="65595">MPSCFRRVSDNRIFSIRGRLFSSTGIRSMASKLHTTVELQRNILGAAALGSVKLLRGFINSHREYIAWRKGITDRKSSREHRKKERRASKWRRKMERQRSKRHRNENHAYSDCENGSRNKKKRFRDRERESRVRRGKRRRKEESGSTDTTDAELSECEEFSTDPSTSKYSSFQNGSRNSKKRCSDRVRESGVRGGKRRRNEESSSESGSTVSADAELSESEKILTEPSTSEIDEKVGRRRGPLLRDVINARDAQGLTPLHHACFSGSEEAVKYLLSEGASVHFRDLRGNTPLHIAAKMRLESVVSRLEKAGADIEAFNDDGETPSDILERNEKAERAKSDFAEEHSWYDHLAGEMSENEWWGESFADAPEPESWESNLESMAEKYQARGVYNDDYMNHRSFYRREKKAKKEKMPSKVGTKPTYTEQKKSYPEQVNLKEDSTLLESRRYNQRWQIFSTTYNLCLSYADIPFPVPEGKEEKLAQVLLQGIDPSVQRDALRKEILKWHPDKFLQKWGPKLRGPDHDRSFLVVQGTYTCALNLNPGRKLSNPPFAFVRAQVGTNFEGRTGTSSD</sequence>
<feature type="compositionally biased region" description="Basic and acidic residues" evidence="10">
    <location>
        <begin position="106"/>
        <end position="117"/>
    </location>
</feature>
<evidence type="ECO:0000313" key="12">
    <source>
        <dbReference type="Proteomes" id="UP001605036"/>
    </source>
</evidence>
<organism evidence="11 12">
    <name type="scientific">Riccia fluitans</name>
    <dbReference type="NCBI Taxonomy" id="41844"/>
    <lineage>
        <taxon>Eukaryota</taxon>
        <taxon>Viridiplantae</taxon>
        <taxon>Streptophyta</taxon>
        <taxon>Embryophyta</taxon>
        <taxon>Marchantiophyta</taxon>
        <taxon>Marchantiopsida</taxon>
        <taxon>Marchantiidae</taxon>
        <taxon>Marchantiales</taxon>
        <taxon>Ricciaceae</taxon>
        <taxon>Riccia</taxon>
    </lineage>
</organism>
<gene>
    <name evidence="11" type="ORF">R1flu_010706</name>
</gene>
<dbReference type="Proteomes" id="UP001605036">
    <property type="component" value="Unassembled WGS sequence"/>
</dbReference>
<dbReference type="InterPro" id="IPR036770">
    <property type="entry name" value="Ankyrin_rpt-contain_sf"/>
</dbReference>
<feature type="repeat" description="ANK" evidence="9">
    <location>
        <begin position="287"/>
        <end position="319"/>
    </location>
</feature>
<feature type="compositionally biased region" description="Acidic residues" evidence="10">
    <location>
        <begin position="150"/>
        <end position="161"/>
    </location>
</feature>
<feature type="compositionally biased region" description="Basic residues" evidence="10">
    <location>
        <begin position="78"/>
        <end position="105"/>
    </location>
</feature>
<evidence type="ECO:0000256" key="9">
    <source>
        <dbReference type="PROSITE-ProRule" id="PRU00023"/>
    </source>
</evidence>
<feature type="region of interest" description="Disordered" evidence="10">
    <location>
        <begin position="73"/>
        <end position="237"/>
    </location>
</feature>
<evidence type="ECO:0000256" key="10">
    <source>
        <dbReference type="SAM" id="MobiDB-lite"/>
    </source>
</evidence>
<keyword evidence="4" id="KW-0677">Repeat</keyword>
<name>A0ABD1Z6S9_9MARC</name>
<feature type="repeat" description="ANK" evidence="9">
    <location>
        <begin position="254"/>
        <end position="286"/>
    </location>
</feature>
<dbReference type="GO" id="GO:0005634">
    <property type="term" value="C:nucleus"/>
    <property type="evidence" value="ECO:0007669"/>
    <property type="project" value="UniProtKB-SubCell"/>
</dbReference>
<dbReference type="SMART" id="SM00248">
    <property type="entry name" value="ANK"/>
    <property type="match status" value="2"/>
</dbReference>
<evidence type="ECO:0000256" key="5">
    <source>
        <dbReference type="ARBA" id="ARBA00023043"/>
    </source>
</evidence>
<dbReference type="SUPFAM" id="SSF48403">
    <property type="entry name" value="Ankyrin repeat"/>
    <property type="match status" value="1"/>
</dbReference>
<evidence type="ECO:0000256" key="8">
    <source>
        <dbReference type="ARBA" id="ARBA00030802"/>
    </source>
</evidence>
<dbReference type="PANTHER" id="PTHR15263">
    <property type="entry name" value="I-KAPPA-B-LIKE PROTEIN IKBL"/>
    <property type="match status" value="1"/>
</dbReference>
<dbReference type="EMBL" id="JBHFFA010000002">
    <property type="protein sequence ID" value="KAL2643119.1"/>
    <property type="molecule type" value="Genomic_DNA"/>
</dbReference>
<keyword evidence="6" id="KW-0539">Nucleus</keyword>
<feature type="region of interest" description="Disordered" evidence="10">
    <location>
        <begin position="405"/>
        <end position="431"/>
    </location>
</feature>
<protein>
    <recommendedName>
        <fullName evidence="2">NF-kappa-B inhibitor-like protein 1</fullName>
    </recommendedName>
    <alternativeName>
        <fullName evidence="7">Inhibitor of kappa B-like protein</fullName>
    </alternativeName>
    <alternativeName>
        <fullName evidence="8">Nuclear factor of kappa light polypeptide gene enhancer in B-cells inhibitor-like 1</fullName>
    </alternativeName>
</protein>
<keyword evidence="12" id="KW-1185">Reference proteome</keyword>
<dbReference type="InterPro" id="IPR002110">
    <property type="entry name" value="Ankyrin_rpt"/>
</dbReference>
<dbReference type="PROSITE" id="PS50297">
    <property type="entry name" value="ANK_REP_REGION"/>
    <property type="match status" value="2"/>
</dbReference>
<feature type="compositionally biased region" description="Polar residues" evidence="10">
    <location>
        <begin position="162"/>
        <end position="177"/>
    </location>
</feature>
<dbReference type="Gene3D" id="1.25.40.20">
    <property type="entry name" value="Ankyrin repeat-containing domain"/>
    <property type="match status" value="1"/>
</dbReference>